<proteinExistence type="predicted"/>
<accession>A0A226EXX8</accession>
<reference evidence="2 3" key="1">
    <citation type="submission" date="2015-12" db="EMBL/GenBank/DDBJ databases">
        <title>The genome of Folsomia candida.</title>
        <authorList>
            <person name="Faddeeva A."/>
            <person name="Derks M.F."/>
            <person name="Anvar Y."/>
            <person name="Smit S."/>
            <person name="Van Straalen N."/>
            <person name="Roelofs D."/>
        </authorList>
    </citation>
    <scope>NUCLEOTIDE SEQUENCE [LARGE SCALE GENOMIC DNA]</scope>
    <source>
        <strain evidence="2 3">VU population</strain>
        <tissue evidence="2">Whole body</tissue>
    </source>
</reference>
<comment type="caution">
    <text evidence="2">The sequence shown here is derived from an EMBL/GenBank/DDBJ whole genome shotgun (WGS) entry which is preliminary data.</text>
</comment>
<sequence>MNKFVILFALVATVTAEPPVNYGAVQYDAPVYSYAPVAAAYAYDGGDDGSSYVDDALLARVAQILEQSEGAGYSGGYAQYGAPARSGGVLLGRPERAHRVAEFDLTDSHLSTGYGY</sequence>
<keyword evidence="1" id="KW-0732">Signal</keyword>
<dbReference type="EMBL" id="LNIX01000001">
    <property type="protein sequence ID" value="OXA62017.1"/>
    <property type="molecule type" value="Genomic_DNA"/>
</dbReference>
<evidence type="ECO:0000256" key="1">
    <source>
        <dbReference type="SAM" id="SignalP"/>
    </source>
</evidence>
<organism evidence="2 3">
    <name type="scientific">Folsomia candida</name>
    <name type="common">Springtail</name>
    <dbReference type="NCBI Taxonomy" id="158441"/>
    <lineage>
        <taxon>Eukaryota</taxon>
        <taxon>Metazoa</taxon>
        <taxon>Ecdysozoa</taxon>
        <taxon>Arthropoda</taxon>
        <taxon>Hexapoda</taxon>
        <taxon>Collembola</taxon>
        <taxon>Entomobryomorpha</taxon>
        <taxon>Isotomoidea</taxon>
        <taxon>Isotomidae</taxon>
        <taxon>Proisotominae</taxon>
        <taxon>Folsomia</taxon>
    </lineage>
</organism>
<evidence type="ECO:0000313" key="2">
    <source>
        <dbReference type="EMBL" id="OXA62017.1"/>
    </source>
</evidence>
<name>A0A226EXX8_FOLCA</name>
<keyword evidence="3" id="KW-1185">Reference proteome</keyword>
<feature type="signal peptide" evidence="1">
    <location>
        <begin position="1"/>
        <end position="16"/>
    </location>
</feature>
<dbReference type="AlphaFoldDB" id="A0A226EXX8"/>
<dbReference type="Proteomes" id="UP000198287">
    <property type="component" value="Unassembled WGS sequence"/>
</dbReference>
<gene>
    <name evidence="2" type="ORF">Fcan01_03009</name>
</gene>
<feature type="chain" id="PRO_5013098878" evidence="1">
    <location>
        <begin position="17"/>
        <end position="116"/>
    </location>
</feature>
<evidence type="ECO:0000313" key="3">
    <source>
        <dbReference type="Proteomes" id="UP000198287"/>
    </source>
</evidence>
<protein>
    <submittedName>
        <fullName evidence="2">Uncharacterized protein</fullName>
    </submittedName>
</protein>